<accession>A0A167DR01</accession>
<evidence type="ECO:0000256" key="3">
    <source>
        <dbReference type="ARBA" id="ARBA00005798"/>
    </source>
</evidence>
<evidence type="ECO:0000256" key="5">
    <source>
        <dbReference type="ARBA" id="ARBA00022525"/>
    </source>
</evidence>
<dbReference type="GO" id="GO:0009986">
    <property type="term" value="C:cell surface"/>
    <property type="evidence" value="ECO:0007669"/>
    <property type="project" value="TreeGrafter"/>
</dbReference>
<dbReference type="InterPro" id="IPR051648">
    <property type="entry name" value="CWI-Assembly_Regulator"/>
</dbReference>
<keyword evidence="6" id="KW-0732">Signal</keyword>
<gene>
    <name evidence="8" type="primary">ECM33</name>
    <name evidence="8" type="ORF">AWJ20_1470</name>
</gene>
<dbReference type="Proteomes" id="UP000189580">
    <property type="component" value="Chromosome a"/>
</dbReference>
<dbReference type="RefSeq" id="XP_018735665.1">
    <property type="nucleotide sequence ID" value="XM_018878353.1"/>
</dbReference>
<evidence type="ECO:0000256" key="4">
    <source>
        <dbReference type="ARBA" id="ARBA00022512"/>
    </source>
</evidence>
<dbReference type="PANTHER" id="PTHR31018">
    <property type="entry name" value="SPORULATION-SPECIFIC PROTEIN-RELATED"/>
    <property type="match status" value="1"/>
</dbReference>
<evidence type="ECO:0000313" key="8">
    <source>
        <dbReference type="EMBL" id="ANB13188.1"/>
    </source>
</evidence>
<dbReference type="InterPro" id="IPR036941">
    <property type="entry name" value="Rcpt_L-dom_sf"/>
</dbReference>
<name>A0A167DR01_9ASCO</name>
<keyword evidence="4" id="KW-0134">Cell wall</keyword>
<dbReference type="KEGG" id="slb:AWJ20_1470"/>
<comment type="subcellular location">
    <subcellularLocation>
        <location evidence="2">Cell membrane</location>
        <topology evidence="2">Lipid-anchor</topology>
        <topology evidence="2">GPI-anchor</topology>
    </subcellularLocation>
    <subcellularLocation>
        <location evidence="1">Secreted</location>
        <location evidence="1">Cell wall</location>
    </subcellularLocation>
</comment>
<comment type="similarity">
    <text evidence="3">Belongs to the SPS2 family.</text>
</comment>
<dbReference type="GO" id="GO:0031505">
    <property type="term" value="P:fungal-type cell wall organization"/>
    <property type="evidence" value="ECO:0007669"/>
    <property type="project" value="TreeGrafter"/>
</dbReference>
<dbReference type="GO" id="GO:0005886">
    <property type="term" value="C:plasma membrane"/>
    <property type="evidence" value="ECO:0007669"/>
    <property type="project" value="UniProtKB-SubCell"/>
</dbReference>
<dbReference type="SUPFAM" id="SSF52058">
    <property type="entry name" value="L domain-like"/>
    <property type="match status" value="1"/>
</dbReference>
<evidence type="ECO:0000256" key="6">
    <source>
        <dbReference type="ARBA" id="ARBA00022729"/>
    </source>
</evidence>
<evidence type="ECO:0000256" key="7">
    <source>
        <dbReference type="ARBA" id="ARBA00023180"/>
    </source>
</evidence>
<dbReference type="OrthoDB" id="536881at2759"/>
<keyword evidence="7" id="KW-0325">Glycoprotein</keyword>
<dbReference type="GO" id="GO:0009277">
    <property type="term" value="C:fungal-type cell wall"/>
    <property type="evidence" value="ECO:0007669"/>
    <property type="project" value="TreeGrafter"/>
</dbReference>
<evidence type="ECO:0000313" key="9">
    <source>
        <dbReference type="Proteomes" id="UP000189580"/>
    </source>
</evidence>
<dbReference type="GeneID" id="30033276"/>
<protein>
    <submittedName>
        <fullName evidence="8">Ecm33p</fullName>
    </submittedName>
</protein>
<sequence>MPQLTSVGAIYWLHLAGLGSIQFNNVVNQAKSITISDTSLTSLEGINVDNVDTFDINNNRYLNEVNVNLQTVAQSLDISFNAQQVSASFPSLQWANNITFRDVSSISMPNITVVNASAGFINNTVNGLAFPQLTQIGGSLAIVSNDQLSNVSFPQLSTVGGGFQIANNTQLGSVLGFPKVKSVGGAIDFTGNFSSAQLPSLTLVKGGVDIESSSSKFNCSSWNQAHSDGDIQGDSYVCKAKSVSTSVAIHATSGASSGSGSASATAAASTTSSSKGGAVPLAMEYTSAFGALAAFVFQFV</sequence>
<keyword evidence="5" id="KW-0964">Secreted</keyword>
<keyword evidence="9" id="KW-1185">Reference proteome</keyword>
<evidence type="ECO:0000256" key="1">
    <source>
        <dbReference type="ARBA" id="ARBA00004191"/>
    </source>
</evidence>
<dbReference type="EMBL" id="CP014501">
    <property type="protein sequence ID" value="ANB13188.1"/>
    <property type="molecule type" value="Genomic_DNA"/>
</dbReference>
<proteinExistence type="inferred from homology"/>
<dbReference type="AlphaFoldDB" id="A0A167DR01"/>
<reference evidence="8 9" key="1">
    <citation type="submission" date="2016-02" db="EMBL/GenBank/DDBJ databases">
        <title>Complete genome sequence and transcriptome regulation of the pentose utilising yeast Sugiyamaella lignohabitans.</title>
        <authorList>
            <person name="Bellasio M."/>
            <person name="Peymann A."/>
            <person name="Valli M."/>
            <person name="Sipitzky M."/>
            <person name="Graf A."/>
            <person name="Sauer M."/>
            <person name="Marx H."/>
            <person name="Mattanovich D."/>
        </authorList>
    </citation>
    <scope>NUCLEOTIDE SEQUENCE [LARGE SCALE GENOMIC DNA]</scope>
    <source>
        <strain evidence="8 9">CBS 10342</strain>
    </source>
</reference>
<organism evidence="8 9">
    <name type="scientific">Sugiyamaella lignohabitans</name>
    <dbReference type="NCBI Taxonomy" id="796027"/>
    <lineage>
        <taxon>Eukaryota</taxon>
        <taxon>Fungi</taxon>
        <taxon>Dikarya</taxon>
        <taxon>Ascomycota</taxon>
        <taxon>Saccharomycotina</taxon>
        <taxon>Dipodascomycetes</taxon>
        <taxon>Dipodascales</taxon>
        <taxon>Trichomonascaceae</taxon>
        <taxon>Sugiyamaella</taxon>
    </lineage>
</organism>
<dbReference type="PANTHER" id="PTHR31018:SF3">
    <property type="entry name" value="RECEPTOR PROTEIN-TYROSINE KINASE"/>
    <property type="match status" value="1"/>
</dbReference>
<dbReference type="Gene3D" id="3.80.20.20">
    <property type="entry name" value="Receptor L-domain"/>
    <property type="match status" value="1"/>
</dbReference>
<evidence type="ECO:0000256" key="2">
    <source>
        <dbReference type="ARBA" id="ARBA00004609"/>
    </source>
</evidence>